<sequence>MGLSGISKSTVSKLCKDIGESVSEFLNRPHTSAWPHVRLDAPYLKMRQGGRIGSIATIFAVVVNSNGKRERIGLGTCPSEEETFCTEFLSG</sequence>
<evidence type="ECO:0000256" key="1">
    <source>
        <dbReference type="ARBA" id="ARBA00002190"/>
    </source>
</evidence>
<dbReference type="Proteomes" id="UP001239909">
    <property type="component" value="Unassembled WGS sequence"/>
</dbReference>
<comment type="function">
    <text evidence="1 6">Required for the transposition of the insertion element.</text>
</comment>
<keyword evidence="8" id="KW-1185">Reference proteome</keyword>
<comment type="caution">
    <text evidence="7">The sequence shown here is derived from an EMBL/GenBank/DDBJ whole genome shotgun (WGS) entry which is preliminary data.</text>
</comment>
<keyword evidence="3 6" id="KW-0815">Transposition</keyword>
<organism evidence="7 8">
    <name type="scientific">Paralimibaculum aggregatum</name>
    <dbReference type="NCBI Taxonomy" id="3036245"/>
    <lineage>
        <taxon>Bacteria</taxon>
        <taxon>Pseudomonadati</taxon>
        <taxon>Pseudomonadota</taxon>
        <taxon>Alphaproteobacteria</taxon>
        <taxon>Rhodobacterales</taxon>
        <taxon>Paracoccaceae</taxon>
        <taxon>Paralimibaculum</taxon>
    </lineage>
</organism>
<name>A0ABQ6LH71_9RHOB</name>
<gene>
    <name evidence="7" type="ORF">LNKW23_02040</name>
</gene>
<reference evidence="7 8" key="1">
    <citation type="submission" date="2023-04" db="EMBL/GenBank/DDBJ databases">
        <title>Marinoamorphus aggregata gen. nov., sp. Nov., isolate from tissue of brittle star Ophioplocus japonicus.</title>
        <authorList>
            <person name="Kawano K."/>
            <person name="Sawayama S."/>
            <person name="Nakagawa S."/>
        </authorList>
    </citation>
    <scope>NUCLEOTIDE SEQUENCE [LARGE SCALE GENOMIC DNA]</scope>
    <source>
        <strain evidence="7 8">NKW23</strain>
    </source>
</reference>
<evidence type="ECO:0000256" key="2">
    <source>
        <dbReference type="ARBA" id="ARBA00010961"/>
    </source>
</evidence>
<keyword evidence="6" id="KW-0814">Transposable element</keyword>
<evidence type="ECO:0000256" key="4">
    <source>
        <dbReference type="ARBA" id="ARBA00023125"/>
    </source>
</evidence>
<dbReference type="Pfam" id="PF00872">
    <property type="entry name" value="Transposase_mut"/>
    <property type="match status" value="1"/>
</dbReference>
<comment type="similarity">
    <text evidence="2 6">Belongs to the transposase mutator family.</text>
</comment>
<evidence type="ECO:0000256" key="5">
    <source>
        <dbReference type="ARBA" id="ARBA00023172"/>
    </source>
</evidence>
<keyword evidence="4 6" id="KW-0238">DNA-binding</keyword>
<evidence type="ECO:0000313" key="8">
    <source>
        <dbReference type="Proteomes" id="UP001239909"/>
    </source>
</evidence>
<evidence type="ECO:0000256" key="6">
    <source>
        <dbReference type="RuleBase" id="RU365089"/>
    </source>
</evidence>
<keyword evidence="5 6" id="KW-0233">DNA recombination</keyword>
<accession>A0ABQ6LH71</accession>
<evidence type="ECO:0000256" key="3">
    <source>
        <dbReference type="ARBA" id="ARBA00022578"/>
    </source>
</evidence>
<protein>
    <recommendedName>
        <fullName evidence="6">Mutator family transposase</fullName>
    </recommendedName>
</protein>
<dbReference type="EMBL" id="BSYI01000001">
    <property type="protein sequence ID" value="GMG80992.1"/>
    <property type="molecule type" value="Genomic_DNA"/>
</dbReference>
<dbReference type="PANTHER" id="PTHR33217:SF7">
    <property type="entry name" value="TRANSPOSASE FOR INSERTION SEQUENCE ELEMENT IS1081"/>
    <property type="match status" value="1"/>
</dbReference>
<proteinExistence type="inferred from homology"/>
<dbReference type="PANTHER" id="PTHR33217">
    <property type="entry name" value="TRANSPOSASE FOR INSERTION SEQUENCE ELEMENT IS1081"/>
    <property type="match status" value="1"/>
</dbReference>
<evidence type="ECO:0000313" key="7">
    <source>
        <dbReference type="EMBL" id="GMG80992.1"/>
    </source>
</evidence>
<dbReference type="InterPro" id="IPR001207">
    <property type="entry name" value="Transposase_mutator"/>
</dbReference>